<keyword evidence="3" id="KW-1185">Reference proteome</keyword>
<proteinExistence type="predicted"/>
<name>K1KQH9_9BACL</name>
<evidence type="ECO:0000313" key="3">
    <source>
        <dbReference type="Proteomes" id="UP000004738"/>
    </source>
</evidence>
<reference evidence="2 3" key="1">
    <citation type="journal article" date="2012" name="J. Bacteriol.">
        <title>Draft Genome Sequence of Bacillus isronensis Strain B3W22, Isolated from the Upper Atmosphere.</title>
        <authorList>
            <person name="Shivaji S."/>
            <person name="Ara S."/>
            <person name="Singh S.K."/>
            <person name="Bandi S."/>
            <person name="Singh A."/>
            <person name="Pinnaka A.K."/>
        </authorList>
    </citation>
    <scope>NUCLEOTIDE SEQUENCE [LARGE SCALE GENOMIC DNA]</scope>
    <source>
        <strain evidence="2 3">B3W22</strain>
    </source>
</reference>
<dbReference type="EMBL" id="AMCK01000012">
    <property type="protein sequence ID" value="EKB44741.1"/>
    <property type="molecule type" value="Genomic_DNA"/>
</dbReference>
<feature type="chain" id="PRO_5038978888" evidence="1">
    <location>
        <begin position="23"/>
        <end position="119"/>
    </location>
</feature>
<comment type="caution">
    <text evidence="2">The sequence shown here is derived from an EMBL/GenBank/DDBJ whole genome shotgun (WGS) entry which is preliminary data.</text>
</comment>
<dbReference type="Proteomes" id="UP000004738">
    <property type="component" value="Unassembled WGS sequence"/>
</dbReference>
<gene>
    <name evidence="2" type="ORF">B857_02368</name>
</gene>
<feature type="signal peptide" evidence="1">
    <location>
        <begin position="1"/>
        <end position="22"/>
    </location>
</feature>
<dbReference type="PATRIC" id="fig|1224748.3.peg.2333"/>
<sequence>MKKYLITAALALGLLVVGTTTAQVKTHWGFSETGTINVTAEAWFNPSIKVPSGTSFDGLKANSYVKQAWVRIVEGSYDSGRAYTAVAPASKPNKEYSVKITRVNNPFADLKSSNGWLYY</sequence>
<organism evidence="2 3">
    <name type="scientific">Solibacillus isronensis B3W22</name>
    <dbReference type="NCBI Taxonomy" id="1224748"/>
    <lineage>
        <taxon>Bacteria</taxon>
        <taxon>Bacillati</taxon>
        <taxon>Bacillota</taxon>
        <taxon>Bacilli</taxon>
        <taxon>Bacillales</taxon>
        <taxon>Caryophanaceae</taxon>
        <taxon>Solibacillus</taxon>
    </lineage>
</organism>
<evidence type="ECO:0000313" key="2">
    <source>
        <dbReference type="EMBL" id="EKB44741.1"/>
    </source>
</evidence>
<dbReference type="AlphaFoldDB" id="K1KQH9"/>
<evidence type="ECO:0000256" key="1">
    <source>
        <dbReference type="SAM" id="SignalP"/>
    </source>
</evidence>
<keyword evidence="1" id="KW-0732">Signal</keyword>
<accession>K1KQH9</accession>
<dbReference type="RefSeq" id="WP_008406534.1">
    <property type="nucleotide sequence ID" value="NZ_AMCK01000012.1"/>
</dbReference>
<protein>
    <submittedName>
        <fullName evidence="2">Uncharacterized protein</fullName>
    </submittedName>
</protein>